<reference evidence="1 2" key="1">
    <citation type="submission" date="2020-11" db="EMBL/GenBank/DDBJ databases">
        <title>Indigenous Rhizobia Nodulating Common beans in Western Kenya.</title>
        <authorList>
            <person name="Wekesa C.S."/>
            <person name="Oelmueller R."/>
            <person name="Furch A.C."/>
        </authorList>
    </citation>
    <scope>NUCLEOTIDE SEQUENCE [LARGE SCALE GENOMIC DNA]</scope>
    <source>
        <strain evidence="2">BS3</strain>
    </source>
</reference>
<dbReference type="Proteomes" id="UP000540266">
    <property type="component" value="Chromosome"/>
</dbReference>
<accession>A0A7T0EFU8</accession>
<dbReference type="EMBL" id="CP064931">
    <property type="protein sequence ID" value="QPK10960.1"/>
    <property type="molecule type" value="Genomic_DNA"/>
</dbReference>
<proteinExistence type="predicted"/>
<dbReference type="RefSeq" id="WP_167860805.1">
    <property type="nucleotide sequence ID" value="NZ_CP064931.1"/>
</dbReference>
<dbReference type="AlphaFoldDB" id="A0A7T0EFU8"/>
<protein>
    <recommendedName>
        <fullName evidence="3">PD-(D/E)XK nuclease superfamily protein</fullName>
    </recommendedName>
</protein>
<evidence type="ECO:0000313" key="1">
    <source>
        <dbReference type="EMBL" id="QPK10960.1"/>
    </source>
</evidence>
<organism evidence="1 2">
    <name type="scientific">Rhizobium phaseoli</name>
    <dbReference type="NCBI Taxonomy" id="396"/>
    <lineage>
        <taxon>Bacteria</taxon>
        <taxon>Pseudomonadati</taxon>
        <taxon>Pseudomonadota</taxon>
        <taxon>Alphaproteobacteria</taxon>
        <taxon>Hyphomicrobiales</taxon>
        <taxon>Rhizobiaceae</taxon>
        <taxon>Rhizobium/Agrobacterium group</taxon>
        <taxon>Rhizobium</taxon>
    </lineage>
</organism>
<evidence type="ECO:0000313" key="2">
    <source>
        <dbReference type="Proteomes" id="UP000540266"/>
    </source>
</evidence>
<sequence length="308" mass="35085">MFPKVEEVMTDVVIMDLVHSSDEFLHDLCGRAGVSGTMLHVRRSVFDSSLGETDVEVVVENEGGRHALLIENKIDAPVMTMQFERYQLRGRAGIESGSWISYKVVLFSPNGYFAHLSEEHRRHVDIHLPYEEVIDFAAKRPAFAFKKALLEAAVEGHRRGYVKIADESVMTFYRGYFDIASREFPQLRMEEPVLKGMGSTWVIFPPLNGMRRVSVVHKYMEIGCELSVPTRDVPGFCDAVRPFLDGDMVLRETKTIAYVNIRTPPTHHLDPFEEAAPKIRTALAALDRLRAFSERPEVFQVIRRFAVL</sequence>
<name>A0A7T0EFU8_9HYPH</name>
<evidence type="ECO:0008006" key="3">
    <source>
        <dbReference type="Google" id="ProtNLM"/>
    </source>
</evidence>
<gene>
    <name evidence="1" type="ORF">HER27_010685</name>
</gene>